<dbReference type="InterPro" id="IPR006571">
    <property type="entry name" value="TLDc_dom"/>
</dbReference>
<reference evidence="4" key="1">
    <citation type="submission" date="2025-08" db="UniProtKB">
        <authorList>
            <consortium name="RefSeq"/>
        </authorList>
    </citation>
    <scope>IDENTIFICATION</scope>
    <source>
        <tissue evidence="4">Tentacle</tissue>
    </source>
</reference>
<dbReference type="InterPro" id="IPR011705">
    <property type="entry name" value="BACK"/>
</dbReference>
<dbReference type="KEGG" id="aten:116293715"/>
<dbReference type="OrthoDB" id="25620at2759"/>
<dbReference type="InterPro" id="IPR051481">
    <property type="entry name" value="BTB-POZ/Galectin-3-binding"/>
</dbReference>
<evidence type="ECO:0000313" key="4">
    <source>
        <dbReference type="RefSeq" id="XP_031557041.1"/>
    </source>
</evidence>
<dbReference type="SUPFAM" id="SSF54695">
    <property type="entry name" value="POZ domain"/>
    <property type="match status" value="1"/>
</dbReference>
<dbReference type="PROSITE" id="PS51886">
    <property type="entry name" value="TLDC"/>
    <property type="match status" value="1"/>
</dbReference>
<dbReference type="Pfam" id="PF00651">
    <property type="entry name" value="BTB"/>
    <property type="match status" value="1"/>
</dbReference>
<name>A0A6P8HMV7_ACTTE</name>
<feature type="domain" description="TLDc" evidence="2">
    <location>
        <begin position="316"/>
        <end position="489"/>
    </location>
</feature>
<dbReference type="PROSITE" id="PS50097">
    <property type="entry name" value="BTB"/>
    <property type="match status" value="1"/>
</dbReference>
<proteinExistence type="predicted"/>
<dbReference type="Gene3D" id="3.30.710.10">
    <property type="entry name" value="Potassium Channel Kv1.1, Chain A"/>
    <property type="match status" value="1"/>
</dbReference>
<dbReference type="SMART" id="SM00584">
    <property type="entry name" value="TLDc"/>
    <property type="match status" value="1"/>
</dbReference>
<keyword evidence="3" id="KW-1185">Reference proteome</keyword>
<dbReference type="GeneID" id="116293715"/>
<dbReference type="PANTHER" id="PTHR24410:SF34">
    <property type="entry name" value="LD40565P"/>
    <property type="match status" value="1"/>
</dbReference>
<dbReference type="RefSeq" id="XP_031557041.1">
    <property type="nucleotide sequence ID" value="XM_031701181.1"/>
</dbReference>
<accession>A0A6P8HMV7</accession>
<organism evidence="3 4">
    <name type="scientific">Actinia tenebrosa</name>
    <name type="common">Australian red waratah sea anemone</name>
    <dbReference type="NCBI Taxonomy" id="6105"/>
    <lineage>
        <taxon>Eukaryota</taxon>
        <taxon>Metazoa</taxon>
        <taxon>Cnidaria</taxon>
        <taxon>Anthozoa</taxon>
        <taxon>Hexacorallia</taxon>
        <taxon>Actiniaria</taxon>
        <taxon>Actiniidae</taxon>
        <taxon>Actinia</taxon>
    </lineage>
</organism>
<dbReference type="Pfam" id="PF07707">
    <property type="entry name" value="BACK"/>
    <property type="match status" value="1"/>
</dbReference>
<dbReference type="Gene3D" id="1.25.40.420">
    <property type="match status" value="1"/>
</dbReference>
<dbReference type="InParanoid" id="A0A6P8HMV7"/>
<evidence type="ECO:0000259" key="2">
    <source>
        <dbReference type="PROSITE" id="PS51886"/>
    </source>
</evidence>
<dbReference type="PANTHER" id="PTHR24410">
    <property type="entry name" value="HL07962P-RELATED"/>
    <property type="match status" value="1"/>
</dbReference>
<protein>
    <submittedName>
        <fullName evidence="4">BTB/POZ domain-containing protein 9-like</fullName>
    </submittedName>
</protein>
<dbReference type="Proteomes" id="UP000515163">
    <property type="component" value="Unplaced"/>
</dbReference>
<dbReference type="SMART" id="SM00875">
    <property type="entry name" value="BACK"/>
    <property type="match status" value="1"/>
</dbReference>
<evidence type="ECO:0000259" key="1">
    <source>
        <dbReference type="PROSITE" id="PS50097"/>
    </source>
</evidence>
<dbReference type="Pfam" id="PF07534">
    <property type="entry name" value="TLD"/>
    <property type="match status" value="1"/>
</dbReference>
<gene>
    <name evidence="4" type="primary">LOC116293715</name>
</gene>
<feature type="domain" description="BTB" evidence="1">
    <location>
        <begin position="35"/>
        <end position="108"/>
    </location>
</feature>
<evidence type="ECO:0000313" key="3">
    <source>
        <dbReference type="Proteomes" id="UP000515163"/>
    </source>
</evidence>
<dbReference type="InterPro" id="IPR011333">
    <property type="entry name" value="SKP1/BTB/POZ_sf"/>
</dbReference>
<sequence length="498" mass="55490">MAAGMSSFSDKNTSWVGVESLLNDLYELVDDRETGDVAFVVGDSETSVYAHRLILIARCVYFRKRKRELWSKMYGPGSPFVVRKSGFKPDVFKEVIEFLYTGKFQFKSSTAFEALRIAEDLEISDLQSACEDYFISNLGVDNAAEFLTDAMALSGGTGPNKTGEQSKGARALVDKCIAFMEENAEEVVHSKGFSLLPKPALVKLISSDQFAVSEDEVWRAVLRWAKTNLGINKPTSQWDADDRARIMQELTGVIDYVKLLLIDSTVFAEEVEPTGVVPMELSLERYRFAAVPTRFSASVDPRLIPRVSSRLYNGSTILGKNKIKLQKILNGWYGNENQEWQLLFKGSKDNYSATAFHTKCDGQSPTMTVVMGANGSICGGFSDQPWRSDVPRGKYVPSTSTFLFTLTNSSGVPPTKFCVVNSKYATLHHPKYGPMFGAGADLCISDRCNTQRESYSNLPHSYAGVEATPEVFMGEYNFLVEDYEVFGLKNEHLYEKPL</sequence>
<dbReference type="InterPro" id="IPR000210">
    <property type="entry name" value="BTB/POZ_dom"/>
</dbReference>
<dbReference type="AlphaFoldDB" id="A0A6P8HMV7"/>
<dbReference type="SMART" id="SM00225">
    <property type="entry name" value="BTB"/>
    <property type="match status" value="1"/>
</dbReference>